<dbReference type="HAMAP" id="MF_00913">
    <property type="entry name" value="PGT_FtsW_proteobact"/>
    <property type="match status" value="1"/>
</dbReference>
<comment type="pathway">
    <text evidence="2 16">Cell wall biogenesis; peptidoglycan biosynthesis.</text>
</comment>
<comment type="catalytic activity">
    <reaction evidence="15 16">
        <text>[GlcNAc-(1-&gt;4)-Mur2Ac(oyl-L-Ala-gamma-D-Glu-L-Lys-D-Ala-D-Ala)](n)-di-trans,octa-cis-undecaprenyl diphosphate + beta-D-GlcNAc-(1-&gt;4)-Mur2Ac(oyl-L-Ala-gamma-D-Glu-L-Lys-D-Ala-D-Ala)-di-trans,octa-cis-undecaprenyl diphosphate = [GlcNAc-(1-&gt;4)-Mur2Ac(oyl-L-Ala-gamma-D-Glu-L-Lys-D-Ala-D-Ala)](n+1)-di-trans,octa-cis-undecaprenyl diphosphate + di-trans,octa-cis-undecaprenyl diphosphate + H(+)</text>
        <dbReference type="Rhea" id="RHEA:23708"/>
        <dbReference type="Rhea" id="RHEA-COMP:9602"/>
        <dbReference type="Rhea" id="RHEA-COMP:9603"/>
        <dbReference type="ChEBI" id="CHEBI:15378"/>
        <dbReference type="ChEBI" id="CHEBI:58405"/>
        <dbReference type="ChEBI" id="CHEBI:60033"/>
        <dbReference type="ChEBI" id="CHEBI:78435"/>
        <dbReference type="EC" id="2.4.99.28"/>
    </reaction>
</comment>
<keyword evidence="5 16" id="KW-0328">Glycosyltransferase</keyword>
<evidence type="ECO:0000256" key="9">
    <source>
        <dbReference type="ARBA" id="ARBA00022984"/>
    </source>
</evidence>
<keyword evidence="6 16" id="KW-0808">Transferase</keyword>
<keyword evidence="11 16" id="KW-0472">Membrane</keyword>
<evidence type="ECO:0000256" key="10">
    <source>
        <dbReference type="ARBA" id="ARBA00022989"/>
    </source>
</evidence>
<dbReference type="InterPro" id="IPR018365">
    <property type="entry name" value="Cell_cycle_FtsW-rel_CS"/>
</dbReference>
<protein>
    <recommendedName>
        <fullName evidence="16">Probable peptidoglycan glycosyltransferase FtsW</fullName>
        <shortName evidence="16">PGT</shortName>
        <ecNumber evidence="16">2.4.99.28</ecNumber>
    </recommendedName>
    <alternativeName>
        <fullName evidence="16">Cell division protein FtsW</fullName>
    </alternativeName>
    <alternativeName>
        <fullName evidence="16">Cell wall polymerase</fullName>
    </alternativeName>
    <alternativeName>
        <fullName evidence="16">Peptidoglycan polymerase</fullName>
        <shortName evidence="16">PG polymerase</shortName>
    </alternativeName>
</protein>
<comment type="function">
    <text evidence="16">Peptidoglycan polymerase that is essential for cell division.</text>
</comment>
<feature type="transmembrane region" description="Helical" evidence="16">
    <location>
        <begin position="210"/>
        <end position="230"/>
    </location>
</feature>
<feature type="transmembrane region" description="Helical" evidence="16">
    <location>
        <begin position="186"/>
        <end position="203"/>
    </location>
</feature>
<evidence type="ECO:0000313" key="18">
    <source>
        <dbReference type="Proteomes" id="UP001500604"/>
    </source>
</evidence>
<evidence type="ECO:0000256" key="15">
    <source>
        <dbReference type="ARBA" id="ARBA00049902"/>
    </source>
</evidence>
<evidence type="ECO:0000256" key="2">
    <source>
        <dbReference type="ARBA" id="ARBA00004752"/>
    </source>
</evidence>
<evidence type="ECO:0000256" key="8">
    <source>
        <dbReference type="ARBA" id="ARBA00022960"/>
    </source>
</evidence>
<dbReference type="EMBL" id="BAABFL010000081">
    <property type="protein sequence ID" value="GAA4648574.1"/>
    <property type="molecule type" value="Genomic_DNA"/>
</dbReference>
<feature type="transmembrane region" description="Helical" evidence="16">
    <location>
        <begin position="70"/>
        <end position="91"/>
    </location>
</feature>
<evidence type="ECO:0000256" key="14">
    <source>
        <dbReference type="ARBA" id="ARBA00038053"/>
    </source>
</evidence>
<gene>
    <name evidence="16 17" type="primary">ftsW</name>
    <name evidence="17" type="ORF">GCM10023116_08430</name>
</gene>
<keyword evidence="16" id="KW-0997">Cell inner membrane</keyword>
<evidence type="ECO:0000313" key="17">
    <source>
        <dbReference type="EMBL" id="GAA4648574.1"/>
    </source>
</evidence>
<evidence type="ECO:0000256" key="4">
    <source>
        <dbReference type="ARBA" id="ARBA00022618"/>
    </source>
</evidence>
<evidence type="ECO:0000256" key="12">
    <source>
        <dbReference type="ARBA" id="ARBA00023306"/>
    </source>
</evidence>
<organism evidence="17 18">
    <name type="scientific">Kistimonas scapharcae</name>
    <dbReference type="NCBI Taxonomy" id="1036133"/>
    <lineage>
        <taxon>Bacteria</taxon>
        <taxon>Pseudomonadati</taxon>
        <taxon>Pseudomonadota</taxon>
        <taxon>Gammaproteobacteria</taxon>
        <taxon>Oceanospirillales</taxon>
        <taxon>Endozoicomonadaceae</taxon>
        <taxon>Kistimonas</taxon>
    </lineage>
</organism>
<keyword evidence="10 16" id="KW-1133">Transmembrane helix</keyword>
<dbReference type="Pfam" id="PF01098">
    <property type="entry name" value="FTSW_RODA_SPOVE"/>
    <property type="match status" value="1"/>
</dbReference>
<dbReference type="PANTHER" id="PTHR30474:SF2">
    <property type="entry name" value="PEPTIDOGLYCAN GLYCOSYLTRANSFERASE FTSW-RELATED"/>
    <property type="match status" value="1"/>
</dbReference>
<keyword evidence="12 16" id="KW-0131">Cell cycle</keyword>
<dbReference type="RefSeq" id="WP_345194238.1">
    <property type="nucleotide sequence ID" value="NZ_BAABFL010000081.1"/>
</dbReference>
<sequence length="403" mass="44545">MVEWLQGDWIKRLRFPQLEPSCLVAGKDRQVLDYPLIACVLTLLLIGLVMVGSASTGISSAHYGSAFHFFLRQCVFMAGAIGVMGMVQVFPIELWQRWSVLLLALGFSLLVLVLFVGREINGSVRWIPLGFFNLQASEVAKICIVIYMASYLSRRQDEVRDGWWGFLKPLIILLFAMVLLLAEPDFGAVVVLMGAVLGMVFLAGAKLRQYFVLILASLAGIALIAISQPYRMRRLTTYMDPWAYQFESGYQLTQSLIAFGRGGWFGEGLGNSIQKQFYLPEAHTDFIFAVIAEEFGLLGSVLVIMLLAFVSWRAMRIGYLAEKAGQVFSGYMAYGIGLLLGIQVFINIGVSTGLLPTKGLALPFLSYGGSSLLISCLAVGLLVRIDYERRIFASGAVKEVKHD</sequence>
<evidence type="ECO:0000256" key="6">
    <source>
        <dbReference type="ARBA" id="ARBA00022679"/>
    </source>
</evidence>
<name>A0ABP8UZ04_9GAMM</name>
<evidence type="ECO:0000256" key="16">
    <source>
        <dbReference type="HAMAP-Rule" id="MF_00913"/>
    </source>
</evidence>
<feature type="transmembrane region" description="Helical" evidence="16">
    <location>
        <begin position="98"/>
        <end position="117"/>
    </location>
</feature>
<dbReference type="NCBIfam" id="TIGR02614">
    <property type="entry name" value="ftsW"/>
    <property type="match status" value="1"/>
</dbReference>
<evidence type="ECO:0000256" key="3">
    <source>
        <dbReference type="ARBA" id="ARBA00022475"/>
    </source>
</evidence>
<feature type="transmembrane region" description="Helical" evidence="16">
    <location>
        <begin position="286"/>
        <end position="310"/>
    </location>
</feature>
<comment type="caution">
    <text evidence="17">The sequence shown here is derived from an EMBL/GenBank/DDBJ whole genome shotgun (WGS) entry which is preliminary data.</text>
</comment>
<accession>A0ABP8UZ04</accession>
<keyword evidence="18" id="KW-1185">Reference proteome</keyword>
<dbReference type="Proteomes" id="UP001500604">
    <property type="component" value="Unassembled WGS sequence"/>
</dbReference>
<evidence type="ECO:0000256" key="11">
    <source>
        <dbReference type="ARBA" id="ARBA00023136"/>
    </source>
</evidence>
<evidence type="ECO:0000256" key="5">
    <source>
        <dbReference type="ARBA" id="ARBA00022676"/>
    </source>
</evidence>
<keyword evidence="4 16" id="KW-0132">Cell division</keyword>
<proteinExistence type="inferred from homology"/>
<dbReference type="PANTHER" id="PTHR30474">
    <property type="entry name" value="CELL CYCLE PROTEIN"/>
    <property type="match status" value="1"/>
</dbReference>
<reference evidence="18" key="1">
    <citation type="journal article" date="2019" name="Int. J. Syst. Evol. Microbiol.">
        <title>The Global Catalogue of Microorganisms (GCM) 10K type strain sequencing project: providing services to taxonomists for standard genome sequencing and annotation.</title>
        <authorList>
            <consortium name="The Broad Institute Genomics Platform"/>
            <consortium name="The Broad Institute Genome Sequencing Center for Infectious Disease"/>
            <person name="Wu L."/>
            <person name="Ma J."/>
        </authorList>
    </citation>
    <scope>NUCLEOTIDE SEQUENCE [LARGE SCALE GENOMIC DNA]</scope>
    <source>
        <strain evidence="18">JCM 17805</strain>
    </source>
</reference>
<keyword evidence="7 16" id="KW-0812">Transmembrane</keyword>
<evidence type="ECO:0000256" key="7">
    <source>
        <dbReference type="ARBA" id="ARBA00022692"/>
    </source>
</evidence>
<feature type="transmembrane region" description="Helical" evidence="16">
    <location>
        <begin position="129"/>
        <end position="150"/>
    </location>
</feature>
<keyword evidence="13 16" id="KW-0961">Cell wall biogenesis/degradation</keyword>
<evidence type="ECO:0000256" key="13">
    <source>
        <dbReference type="ARBA" id="ARBA00023316"/>
    </source>
</evidence>
<dbReference type="EC" id="2.4.99.28" evidence="16"/>
<keyword evidence="8 16" id="KW-0133">Cell shape</keyword>
<comment type="similarity">
    <text evidence="14 16">Belongs to the SEDS family. FtsW subfamily.</text>
</comment>
<keyword evidence="3 16" id="KW-1003">Cell membrane</keyword>
<feature type="transmembrane region" description="Helical" evidence="16">
    <location>
        <begin position="36"/>
        <end position="58"/>
    </location>
</feature>
<feature type="transmembrane region" description="Helical" evidence="16">
    <location>
        <begin position="162"/>
        <end position="180"/>
    </location>
</feature>
<dbReference type="InterPro" id="IPR001182">
    <property type="entry name" value="FtsW/RodA"/>
</dbReference>
<keyword evidence="9 16" id="KW-0573">Peptidoglycan synthesis</keyword>
<feature type="transmembrane region" description="Helical" evidence="16">
    <location>
        <begin position="331"/>
        <end position="354"/>
    </location>
</feature>
<dbReference type="InterPro" id="IPR013437">
    <property type="entry name" value="FtsW"/>
</dbReference>
<evidence type="ECO:0000256" key="1">
    <source>
        <dbReference type="ARBA" id="ARBA00004651"/>
    </source>
</evidence>
<dbReference type="PROSITE" id="PS00428">
    <property type="entry name" value="FTSW_RODA_SPOVE"/>
    <property type="match status" value="1"/>
</dbReference>
<feature type="transmembrane region" description="Helical" evidence="16">
    <location>
        <begin position="360"/>
        <end position="383"/>
    </location>
</feature>
<comment type="subcellular location">
    <subcellularLocation>
        <location evidence="16">Cell inner membrane</location>
        <topology evidence="16">Multi-pass membrane protein</topology>
    </subcellularLocation>
    <subcellularLocation>
        <location evidence="1">Cell membrane</location>
        <topology evidence="1">Multi-pass membrane protein</topology>
    </subcellularLocation>
    <text evidence="16">Localizes to the division septum.</text>
</comment>